<feature type="chain" id="PRO_5019756273" evidence="1">
    <location>
        <begin position="22"/>
        <end position="223"/>
    </location>
</feature>
<feature type="signal peptide" evidence="1">
    <location>
        <begin position="1"/>
        <end position="21"/>
    </location>
</feature>
<keyword evidence="1" id="KW-0732">Signal</keyword>
<comment type="caution">
    <text evidence="2">The sequence shown here is derived from an EMBL/GenBank/DDBJ whole genome shotgun (WGS) entry which is preliminary data.</text>
</comment>
<sequence>MHPLILGAGLLAGVAIGSAAAAACPGPGAALAERFIAADCAGCWADDPGAVRAAPGWQLDWITPAADDAPLAAAALTDSAQRLQRTGQPAPAASAAQVLRRASVPARPGLSLRVGAGPAWRGYFGLQLSLLPPLRPAWPAGTTGWLALVELLPAGSEGNAQPRALVRSVAGPLPLDGAAPGQRLSHLRALRWPEGAQPDRLQARAWLEAPDGRIIAMAANRCP</sequence>
<dbReference type="AlphaFoldDB" id="A0A480ANA3"/>
<organism evidence="2 3">
    <name type="scientific">Pseudaquabacterium pictum</name>
    <dbReference type="NCBI Taxonomy" id="2315236"/>
    <lineage>
        <taxon>Bacteria</taxon>
        <taxon>Pseudomonadati</taxon>
        <taxon>Pseudomonadota</taxon>
        <taxon>Betaproteobacteria</taxon>
        <taxon>Burkholderiales</taxon>
        <taxon>Sphaerotilaceae</taxon>
        <taxon>Pseudaquabacterium</taxon>
    </lineage>
</organism>
<proteinExistence type="predicted"/>
<dbReference type="RefSeq" id="WP_137732229.1">
    <property type="nucleotide sequence ID" value="NZ_BJCL01000003.1"/>
</dbReference>
<dbReference type="Proteomes" id="UP000301751">
    <property type="component" value="Unassembled WGS sequence"/>
</dbReference>
<reference evidence="3" key="1">
    <citation type="submission" date="2019-03" db="EMBL/GenBank/DDBJ databases">
        <title>Aquabacterium pictum sp.nov., the first bacteriochlorophyll a-containing freshwater bacterium in the genus Aquabacterium of the class Betaproteobacteria.</title>
        <authorList>
            <person name="Hirose S."/>
            <person name="Tank M."/>
            <person name="Hara E."/>
            <person name="Tamaki H."/>
            <person name="Takaichi S."/>
            <person name="Haruta S."/>
            <person name="Hanada S."/>
        </authorList>
    </citation>
    <scope>NUCLEOTIDE SEQUENCE [LARGE SCALE GENOMIC DNA]</scope>
    <source>
        <strain evidence="3">W35</strain>
    </source>
</reference>
<dbReference type="EMBL" id="BJCL01000003">
    <property type="protein sequence ID" value="GCL62476.1"/>
    <property type="molecule type" value="Genomic_DNA"/>
</dbReference>
<name>A0A480ANA3_9BURK</name>
<evidence type="ECO:0000313" key="2">
    <source>
        <dbReference type="EMBL" id="GCL62476.1"/>
    </source>
</evidence>
<accession>A0A480ANA3</accession>
<protein>
    <submittedName>
        <fullName evidence="2">Uncharacterized protein</fullName>
    </submittedName>
</protein>
<evidence type="ECO:0000256" key="1">
    <source>
        <dbReference type="SAM" id="SignalP"/>
    </source>
</evidence>
<dbReference type="OrthoDB" id="8894809at2"/>
<gene>
    <name evidence="2" type="ORF">AQPW35_15570</name>
</gene>
<keyword evidence="3" id="KW-1185">Reference proteome</keyword>
<evidence type="ECO:0000313" key="3">
    <source>
        <dbReference type="Proteomes" id="UP000301751"/>
    </source>
</evidence>